<dbReference type="KEGG" id="rtx:TI83_10290"/>
<dbReference type="AlphaFoldDB" id="A0A0C5BIS9"/>
<dbReference type="EMBL" id="LBFI01000012">
    <property type="protein sequence ID" value="KKM46789.1"/>
    <property type="molecule type" value="Genomic_DNA"/>
</dbReference>
<dbReference type="InterPro" id="IPR002711">
    <property type="entry name" value="HNH"/>
</dbReference>
<keyword evidence="3" id="KW-1185">Reference proteome</keyword>
<evidence type="ECO:0000313" key="3">
    <source>
        <dbReference type="Proteomes" id="UP000052979"/>
    </source>
</evidence>
<dbReference type="GO" id="GO:0008270">
    <property type="term" value="F:zinc ion binding"/>
    <property type="evidence" value="ECO:0007669"/>
    <property type="project" value="InterPro"/>
</dbReference>
<name>A0A0C5BIS9_9MICO</name>
<dbReference type="InterPro" id="IPR003615">
    <property type="entry name" value="HNH_nuc"/>
</dbReference>
<dbReference type="eggNOG" id="COG1403">
    <property type="taxonomic scope" value="Bacteria"/>
</dbReference>
<comment type="caution">
    <text evidence="2">The sequence shown here is derived from an EMBL/GenBank/DDBJ whole genome shotgun (WGS) entry which is preliminary data.</text>
</comment>
<organism evidence="2 3">
    <name type="scientific">Rathayibacter toxicus</name>
    <dbReference type="NCBI Taxonomy" id="145458"/>
    <lineage>
        <taxon>Bacteria</taxon>
        <taxon>Bacillati</taxon>
        <taxon>Actinomycetota</taxon>
        <taxon>Actinomycetes</taxon>
        <taxon>Micrococcales</taxon>
        <taxon>Microbacteriaceae</taxon>
        <taxon>Rathayibacter</taxon>
    </lineage>
</organism>
<dbReference type="Pfam" id="PF01844">
    <property type="entry name" value="HNH"/>
    <property type="match status" value="1"/>
</dbReference>
<dbReference type="RefSeq" id="WP_042734376.1">
    <property type="nucleotide sequence ID" value="NZ_CP010848.1"/>
</dbReference>
<dbReference type="KEGG" id="rtc:APU90_06775"/>
<dbReference type="PATRIC" id="fig|145458.7.peg.2337"/>
<reference evidence="2 3" key="1">
    <citation type="submission" date="2015-04" db="EMBL/GenBank/DDBJ databases">
        <title>Draft genome sequence of Rathayibacter toxicus strain FH-142 (AKA 70134 or CS 32), a Western Australian isolate.</title>
        <authorList>
            <consortium name="Consortium for Microbial Forensics and Genomics (microFORGE)"/>
            <person name="Knight B.M."/>
            <person name="Roberts D.P."/>
            <person name="Lin D."/>
            <person name="Hari K."/>
            <person name="Fletcher J."/>
            <person name="Melcher U."/>
            <person name="Blagden T."/>
            <person name="Luster D.G."/>
            <person name="Sechler A.J."/>
            <person name="Schneider W.L."/>
            <person name="Winegar R.A."/>
        </authorList>
    </citation>
    <scope>NUCLEOTIDE SEQUENCE [LARGE SCALE GENOMIC DNA]</scope>
    <source>
        <strain evidence="2 3">FH142</strain>
    </source>
</reference>
<proteinExistence type="predicted"/>
<dbReference type="CDD" id="cd00085">
    <property type="entry name" value="HNHc"/>
    <property type="match status" value="1"/>
</dbReference>
<dbReference type="GO" id="GO:0004519">
    <property type="term" value="F:endonuclease activity"/>
    <property type="evidence" value="ECO:0007669"/>
    <property type="project" value="InterPro"/>
</dbReference>
<protein>
    <recommendedName>
        <fullName evidence="1">HNH domain-containing protein</fullName>
    </recommendedName>
</protein>
<dbReference type="GeneID" id="93666295"/>
<sequence>MEAGHRCAVPTCKQTAALQFAHIVPWSEARSHEFGNMIVLCAICHARYDTRGEIDRKSILGYKSNLAVLNSRYGELERRLLNWFGRDPSAHYVDLDRSIETRLQLSFLINDGLLELWEIEGGAEMVVNGFTVGKKDRYIITRRGREMIRHLDAAEPILDA</sequence>
<dbReference type="Proteomes" id="UP000052979">
    <property type="component" value="Unassembled WGS sequence"/>
</dbReference>
<feature type="domain" description="HNH" evidence="1">
    <location>
        <begin position="12"/>
        <end position="48"/>
    </location>
</feature>
<accession>A0A0C5BIS9</accession>
<evidence type="ECO:0000259" key="1">
    <source>
        <dbReference type="Pfam" id="PF01844"/>
    </source>
</evidence>
<gene>
    <name evidence="2" type="ORF">VT73_01925</name>
</gene>
<dbReference type="GO" id="GO:0003676">
    <property type="term" value="F:nucleic acid binding"/>
    <property type="evidence" value="ECO:0007669"/>
    <property type="project" value="InterPro"/>
</dbReference>
<evidence type="ECO:0000313" key="2">
    <source>
        <dbReference type="EMBL" id="KKM46789.1"/>
    </source>
</evidence>
<dbReference type="Gene3D" id="1.10.30.50">
    <property type="match status" value="1"/>
</dbReference>